<dbReference type="GO" id="GO:0005524">
    <property type="term" value="F:ATP binding"/>
    <property type="evidence" value="ECO:0007669"/>
    <property type="project" value="UniProtKB-UniRule"/>
</dbReference>
<dbReference type="Pfam" id="PF03477">
    <property type="entry name" value="ATP-cone"/>
    <property type="match status" value="1"/>
</dbReference>
<evidence type="ECO:0000256" key="7">
    <source>
        <dbReference type="HAMAP-Rule" id="MF_00440"/>
    </source>
</evidence>
<feature type="domain" description="ATP-cone" evidence="8">
    <location>
        <begin position="49"/>
        <end position="139"/>
    </location>
</feature>
<dbReference type="InterPro" id="IPR003796">
    <property type="entry name" value="RNR_NrdR-like"/>
</dbReference>
<dbReference type="EMBL" id="VUNC01000002">
    <property type="protein sequence ID" value="MST72079.1"/>
    <property type="molecule type" value="Genomic_DNA"/>
</dbReference>
<dbReference type="InterPro" id="IPR055173">
    <property type="entry name" value="NrdR-like_N"/>
</dbReference>
<gene>
    <name evidence="7 9" type="primary">nrdR</name>
    <name evidence="9" type="ORF">FYJ68_02995</name>
</gene>
<keyword evidence="5 7" id="KW-0238">DNA-binding</keyword>
<dbReference type="NCBIfam" id="TIGR00244">
    <property type="entry name" value="transcriptional regulator NrdR"/>
    <property type="match status" value="1"/>
</dbReference>
<reference evidence="9 10" key="1">
    <citation type="submission" date="2019-08" db="EMBL/GenBank/DDBJ databases">
        <title>In-depth cultivation of the pig gut microbiome towards novel bacterial diversity and tailored functional studies.</title>
        <authorList>
            <person name="Wylensek D."/>
            <person name="Hitch T.C.A."/>
            <person name="Clavel T."/>
        </authorList>
    </citation>
    <scope>NUCLEOTIDE SEQUENCE [LARGE SCALE GENOMIC DNA]</scope>
    <source>
        <strain evidence="9 10">CA-Schmier-601-WT-1</strain>
    </source>
</reference>
<name>A0A6N7XQ56_9ACTN</name>
<comment type="function">
    <text evidence="7">Negatively regulates transcription of bacterial ribonucleotide reductase nrd genes and operons by binding to NrdR-boxes.</text>
</comment>
<dbReference type="PROSITE" id="PS51161">
    <property type="entry name" value="ATP_CONE"/>
    <property type="match status" value="1"/>
</dbReference>
<evidence type="ECO:0000313" key="10">
    <source>
        <dbReference type="Proteomes" id="UP000469325"/>
    </source>
</evidence>
<evidence type="ECO:0000256" key="6">
    <source>
        <dbReference type="ARBA" id="ARBA00023163"/>
    </source>
</evidence>
<keyword evidence="10" id="KW-1185">Reference proteome</keyword>
<organism evidence="9 10">
    <name type="scientific">Olsenella porci</name>
    <dbReference type="NCBI Taxonomy" id="2652279"/>
    <lineage>
        <taxon>Bacteria</taxon>
        <taxon>Bacillati</taxon>
        <taxon>Actinomycetota</taxon>
        <taxon>Coriobacteriia</taxon>
        <taxon>Coriobacteriales</taxon>
        <taxon>Atopobiaceae</taxon>
        <taxon>Olsenella</taxon>
    </lineage>
</organism>
<dbReference type="Proteomes" id="UP000469325">
    <property type="component" value="Unassembled WGS sequence"/>
</dbReference>
<proteinExistence type="inferred from homology"/>
<evidence type="ECO:0000256" key="3">
    <source>
        <dbReference type="ARBA" id="ARBA00022840"/>
    </source>
</evidence>
<comment type="cofactor">
    <cofactor evidence="7">
        <name>Zn(2+)</name>
        <dbReference type="ChEBI" id="CHEBI:29105"/>
    </cofactor>
    <text evidence="7">Binds 1 zinc ion.</text>
</comment>
<dbReference type="AlphaFoldDB" id="A0A6N7XQ56"/>
<dbReference type="GO" id="GO:0045892">
    <property type="term" value="P:negative regulation of DNA-templated transcription"/>
    <property type="evidence" value="ECO:0007669"/>
    <property type="project" value="UniProtKB-UniRule"/>
</dbReference>
<comment type="caution">
    <text evidence="9">The sequence shown here is derived from an EMBL/GenBank/DDBJ whole genome shotgun (WGS) entry which is preliminary data.</text>
</comment>
<dbReference type="HAMAP" id="MF_00440">
    <property type="entry name" value="NrdR"/>
    <property type="match status" value="1"/>
</dbReference>
<evidence type="ECO:0000259" key="8">
    <source>
        <dbReference type="PROSITE" id="PS51161"/>
    </source>
</evidence>
<dbReference type="Pfam" id="PF22811">
    <property type="entry name" value="Zn_ribbon_NrdR"/>
    <property type="match status" value="1"/>
</dbReference>
<protein>
    <recommendedName>
        <fullName evidence="7">Transcriptional repressor NrdR</fullName>
    </recommendedName>
</protein>
<accession>A0A6N7XQ56</accession>
<evidence type="ECO:0000313" key="9">
    <source>
        <dbReference type="EMBL" id="MST72079.1"/>
    </source>
</evidence>
<keyword evidence="4 7" id="KW-0805">Transcription regulation</keyword>
<keyword evidence="7" id="KW-0862">Zinc</keyword>
<comment type="similarity">
    <text evidence="7">Belongs to the NrdR family.</text>
</comment>
<keyword evidence="7" id="KW-0863">Zinc-finger</keyword>
<dbReference type="PANTHER" id="PTHR30455">
    <property type="entry name" value="TRANSCRIPTIONAL REPRESSOR NRDR"/>
    <property type="match status" value="1"/>
</dbReference>
<keyword evidence="7" id="KW-0479">Metal-binding</keyword>
<dbReference type="InterPro" id="IPR005144">
    <property type="entry name" value="ATP-cone_dom"/>
</dbReference>
<dbReference type="GO" id="GO:0003677">
    <property type="term" value="F:DNA binding"/>
    <property type="evidence" value="ECO:0007669"/>
    <property type="project" value="UniProtKB-KW"/>
</dbReference>
<evidence type="ECO:0000256" key="4">
    <source>
        <dbReference type="ARBA" id="ARBA00023015"/>
    </source>
</evidence>
<dbReference type="GO" id="GO:0008270">
    <property type="term" value="F:zinc ion binding"/>
    <property type="evidence" value="ECO:0007669"/>
    <property type="project" value="UniProtKB-UniRule"/>
</dbReference>
<keyword evidence="1 7" id="KW-0678">Repressor</keyword>
<keyword evidence="6 7" id="KW-0804">Transcription</keyword>
<dbReference type="PANTHER" id="PTHR30455:SF2">
    <property type="entry name" value="TRANSCRIPTIONAL REPRESSOR NRDR"/>
    <property type="match status" value="1"/>
</dbReference>
<evidence type="ECO:0000256" key="5">
    <source>
        <dbReference type="ARBA" id="ARBA00023125"/>
    </source>
</evidence>
<keyword evidence="3 7" id="KW-0067">ATP-binding</keyword>
<sequence>MRCPKCGCEESKVVDSRPSESHDAIRRRRECVRCGTRFTTYERREDMPLLVVKKDGRKETFNRQKVMRGLVAATVKRDIPIESLDALIDSIENELRDKGQTEVSSQEIGKMVLQRLVDIDKVAYVRFASVYRDFKDIDEFSEELKSIMEEQS</sequence>
<feature type="zinc finger region" evidence="7">
    <location>
        <begin position="3"/>
        <end position="34"/>
    </location>
</feature>
<dbReference type="RefSeq" id="WP_154433853.1">
    <property type="nucleotide sequence ID" value="NZ_VUNC01000002.1"/>
</dbReference>
<evidence type="ECO:0000256" key="2">
    <source>
        <dbReference type="ARBA" id="ARBA00022741"/>
    </source>
</evidence>
<evidence type="ECO:0000256" key="1">
    <source>
        <dbReference type="ARBA" id="ARBA00022491"/>
    </source>
</evidence>
<keyword evidence="2 7" id="KW-0547">Nucleotide-binding</keyword>